<evidence type="ECO:0000313" key="2">
    <source>
        <dbReference type="Proteomes" id="UP000076761"/>
    </source>
</evidence>
<dbReference type="EMBL" id="KV425616">
    <property type="protein sequence ID" value="KZT20729.1"/>
    <property type="molecule type" value="Genomic_DNA"/>
</dbReference>
<dbReference type="InParanoid" id="A0A165P9U7"/>
<dbReference type="STRING" id="1314782.A0A165P9U7"/>
<dbReference type="Proteomes" id="UP000076761">
    <property type="component" value="Unassembled WGS sequence"/>
</dbReference>
<sequence length="101" mass="11095">MKLNETLDKCPPCPPCALVCKYSNPDPTLRDLSYGTLLLCHAGGPDDLLVIDIHNIVSVVAMIPHRPEIPNQPIQDRFFLVEKPGLSMDVLGGYSENNHAT</sequence>
<keyword evidence="2" id="KW-1185">Reference proteome</keyword>
<dbReference type="OrthoDB" id="2669721at2759"/>
<accession>A0A165P9U7</accession>
<protein>
    <submittedName>
        <fullName evidence="1">Uncharacterized protein</fullName>
    </submittedName>
</protein>
<organism evidence="1 2">
    <name type="scientific">Neolentinus lepideus HHB14362 ss-1</name>
    <dbReference type="NCBI Taxonomy" id="1314782"/>
    <lineage>
        <taxon>Eukaryota</taxon>
        <taxon>Fungi</taxon>
        <taxon>Dikarya</taxon>
        <taxon>Basidiomycota</taxon>
        <taxon>Agaricomycotina</taxon>
        <taxon>Agaricomycetes</taxon>
        <taxon>Gloeophyllales</taxon>
        <taxon>Gloeophyllaceae</taxon>
        <taxon>Neolentinus</taxon>
    </lineage>
</organism>
<proteinExistence type="predicted"/>
<name>A0A165P9U7_9AGAM</name>
<reference evidence="1 2" key="1">
    <citation type="journal article" date="2016" name="Mol. Biol. Evol.">
        <title>Comparative Genomics of Early-Diverging Mushroom-Forming Fungi Provides Insights into the Origins of Lignocellulose Decay Capabilities.</title>
        <authorList>
            <person name="Nagy L.G."/>
            <person name="Riley R."/>
            <person name="Tritt A."/>
            <person name="Adam C."/>
            <person name="Daum C."/>
            <person name="Floudas D."/>
            <person name="Sun H."/>
            <person name="Yadav J.S."/>
            <person name="Pangilinan J."/>
            <person name="Larsson K.H."/>
            <person name="Matsuura K."/>
            <person name="Barry K."/>
            <person name="Labutti K."/>
            <person name="Kuo R."/>
            <person name="Ohm R.A."/>
            <person name="Bhattacharya S.S."/>
            <person name="Shirouzu T."/>
            <person name="Yoshinaga Y."/>
            <person name="Martin F.M."/>
            <person name="Grigoriev I.V."/>
            <person name="Hibbett D.S."/>
        </authorList>
    </citation>
    <scope>NUCLEOTIDE SEQUENCE [LARGE SCALE GENOMIC DNA]</scope>
    <source>
        <strain evidence="1 2">HHB14362 ss-1</strain>
    </source>
</reference>
<evidence type="ECO:0000313" key="1">
    <source>
        <dbReference type="EMBL" id="KZT20729.1"/>
    </source>
</evidence>
<gene>
    <name evidence="1" type="ORF">NEOLEDRAFT_1075080</name>
</gene>
<dbReference type="AlphaFoldDB" id="A0A165P9U7"/>